<proteinExistence type="inferred from homology"/>
<evidence type="ECO:0000256" key="2">
    <source>
        <dbReference type="SAM" id="MobiDB-lite"/>
    </source>
</evidence>
<keyword evidence="3" id="KW-0472">Membrane</keyword>
<dbReference type="Gene3D" id="3.10.120.10">
    <property type="entry name" value="Cytochrome b5-like heme/steroid binding domain"/>
    <property type="match status" value="1"/>
</dbReference>
<dbReference type="PANTHER" id="PTHR10281:SF76">
    <property type="entry name" value="CALCUTTA CUP-RELATED"/>
    <property type="match status" value="1"/>
</dbReference>
<feature type="transmembrane region" description="Helical" evidence="3">
    <location>
        <begin position="62"/>
        <end position="84"/>
    </location>
</feature>
<name>A0AAD5TKG6_9FUNG</name>
<dbReference type="EMBL" id="JADGJQ010000036">
    <property type="protein sequence ID" value="KAJ3177021.1"/>
    <property type="molecule type" value="Genomic_DNA"/>
</dbReference>
<dbReference type="GO" id="GO:0012505">
    <property type="term" value="C:endomembrane system"/>
    <property type="evidence" value="ECO:0007669"/>
    <property type="project" value="TreeGrafter"/>
</dbReference>
<dbReference type="GO" id="GO:0016020">
    <property type="term" value="C:membrane"/>
    <property type="evidence" value="ECO:0007669"/>
    <property type="project" value="TreeGrafter"/>
</dbReference>
<dbReference type="InterPro" id="IPR050577">
    <property type="entry name" value="MAPR/NEUFC/NENF-like"/>
</dbReference>
<feature type="region of interest" description="Disordered" evidence="2">
    <location>
        <begin position="1"/>
        <end position="56"/>
    </location>
</feature>
<reference evidence="5" key="1">
    <citation type="submission" date="2020-05" db="EMBL/GenBank/DDBJ databases">
        <title>Phylogenomic resolution of chytrid fungi.</title>
        <authorList>
            <person name="Stajich J.E."/>
            <person name="Amses K."/>
            <person name="Simmons R."/>
            <person name="Seto K."/>
            <person name="Myers J."/>
            <person name="Bonds A."/>
            <person name="Quandt C.A."/>
            <person name="Barry K."/>
            <person name="Liu P."/>
            <person name="Grigoriev I."/>
            <person name="Longcore J.E."/>
            <person name="James T.Y."/>
        </authorList>
    </citation>
    <scope>NUCLEOTIDE SEQUENCE</scope>
    <source>
        <strain evidence="5">JEL0379</strain>
    </source>
</reference>
<feature type="compositionally biased region" description="Polar residues" evidence="2">
    <location>
        <begin position="1"/>
        <end position="23"/>
    </location>
</feature>
<evidence type="ECO:0000256" key="1">
    <source>
        <dbReference type="ARBA" id="ARBA00038357"/>
    </source>
</evidence>
<keyword evidence="3" id="KW-0812">Transmembrane</keyword>
<dbReference type="SMART" id="SM01117">
    <property type="entry name" value="Cyt-b5"/>
    <property type="match status" value="1"/>
</dbReference>
<dbReference type="InterPro" id="IPR001199">
    <property type="entry name" value="Cyt_B5-like_heme/steroid-bd"/>
</dbReference>
<dbReference type="Pfam" id="PF00173">
    <property type="entry name" value="Cyt-b5"/>
    <property type="match status" value="1"/>
</dbReference>
<dbReference type="PANTHER" id="PTHR10281">
    <property type="entry name" value="MEMBRANE-ASSOCIATED PROGESTERONE RECEPTOR COMPONENT-RELATED"/>
    <property type="match status" value="1"/>
</dbReference>
<dbReference type="InterPro" id="IPR036400">
    <property type="entry name" value="Cyt_B5-like_heme/steroid_sf"/>
</dbReference>
<protein>
    <recommendedName>
        <fullName evidence="4">Cytochrome b5 heme-binding domain-containing protein</fullName>
    </recommendedName>
</protein>
<dbReference type="Proteomes" id="UP001212152">
    <property type="component" value="Unassembled WGS sequence"/>
</dbReference>
<gene>
    <name evidence="5" type="ORF">HDU87_004737</name>
</gene>
<keyword evidence="3" id="KW-1133">Transmembrane helix</keyword>
<feature type="domain" description="Cytochrome b5 heme-binding" evidence="4">
    <location>
        <begin position="109"/>
        <end position="210"/>
    </location>
</feature>
<accession>A0AAD5TKG6</accession>
<evidence type="ECO:0000313" key="5">
    <source>
        <dbReference type="EMBL" id="KAJ3177021.1"/>
    </source>
</evidence>
<keyword evidence="6" id="KW-1185">Reference proteome</keyword>
<organism evidence="5 6">
    <name type="scientific">Geranomyces variabilis</name>
    <dbReference type="NCBI Taxonomy" id="109894"/>
    <lineage>
        <taxon>Eukaryota</taxon>
        <taxon>Fungi</taxon>
        <taxon>Fungi incertae sedis</taxon>
        <taxon>Chytridiomycota</taxon>
        <taxon>Chytridiomycota incertae sedis</taxon>
        <taxon>Chytridiomycetes</taxon>
        <taxon>Spizellomycetales</taxon>
        <taxon>Powellomycetaceae</taxon>
        <taxon>Geranomyces</taxon>
    </lineage>
</organism>
<dbReference type="AlphaFoldDB" id="A0AAD5TKG6"/>
<evidence type="ECO:0000256" key="3">
    <source>
        <dbReference type="SAM" id="Phobius"/>
    </source>
</evidence>
<sequence>MSTSSKNALGNKSASNTDGSDSDTAPLLRKRPTASRPDRAAGTRASVPSTSTTSPLPPTHSVGFTLLLVLASLLATTLLTSFIVTNSATFGYPVPNWRKYLPRGKELVLTTEELKAYDGSVPGRPIYIAINGEVFDVSVSPQYYGTVDGKAGSYNFFAGKDAARAYITGCFKTDLTHDLRGLNDAQIRSLQTWSDFYAKSDKYFRVGRVVHEPIDPDSPPPAPCDQ</sequence>
<dbReference type="SUPFAM" id="SSF55856">
    <property type="entry name" value="Cytochrome b5-like heme/steroid binding domain"/>
    <property type="match status" value="1"/>
</dbReference>
<evidence type="ECO:0000259" key="4">
    <source>
        <dbReference type="SMART" id="SM01117"/>
    </source>
</evidence>
<comment type="caution">
    <text evidence="5">The sequence shown here is derived from an EMBL/GenBank/DDBJ whole genome shotgun (WGS) entry which is preliminary data.</text>
</comment>
<evidence type="ECO:0000313" key="6">
    <source>
        <dbReference type="Proteomes" id="UP001212152"/>
    </source>
</evidence>
<comment type="similarity">
    <text evidence="1">Belongs to the cytochrome b5 family. MAPR subfamily.</text>
</comment>